<dbReference type="GO" id="GO:0006523">
    <property type="term" value="P:alanine biosynthetic process"/>
    <property type="evidence" value="ECO:0007669"/>
    <property type="project" value="InterPro"/>
</dbReference>
<dbReference type="EC" id="4.1.1.11" evidence="9"/>
<evidence type="ECO:0000256" key="5">
    <source>
        <dbReference type="ARBA" id="ARBA00023145"/>
    </source>
</evidence>
<proteinExistence type="inferred from homology"/>
<gene>
    <name evidence="9" type="primary">panD</name>
    <name evidence="14" type="ORF">COS99_06480</name>
</gene>
<evidence type="ECO:0000256" key="1">
    <source>
        <dbReference type="ARBA" id="ARBA00022490"/>
    </source>
</evidence>
<dbReference type="NCBIfam" id="TIGR00223">
    <property type="entry name" value="panD"/>
    <property type="match status" value="1"/>
</dbReference>
<dbReference type="Gene3D" id="2.40.40.20">
    <property type="match status" value="1"/>
</dbReference>
<evidence type="ECO:0000256" key="13">
    <source>
        <dbReference type="PIRSR" id="PIRSR006246-5"/>
    </source>
</evidence>
<protein>
    <recommendedName>
        <fullName evidence="9">Aspartate 1-decarboxylase</fullName>
        <ecNumber evidence="9">4.1.1.11</ecNumber>
    </recommendedName>
    <alternativeName>
        <fullName evidence="9">Aspartate alpha-decarboxylase</fullName>
    </alternativeName>
    <component>
        <recommendedName>
            <fullName evidence="9">Aspartate 1-decarboxylase beta chain</fullName>
        </recommendedName>
    </component>
    <component>
        <recommendedName>
            <fullName evidence="9">Aspartate 1-decarboxylase alpha chain</fullName>
        </recommendedName>
    </component>
</protein>
<dbReference type="HAMAP" id="MF_00446">
    <property type="entry name" value="PanD"/>
    <property type="match status" value="1"/>
</dbReference>
<comment type="similarity">
    <text evidence="9">Belongs to the PanD family.</text>
</comment>
<keyword evidence="7 9" id="KW-0704">Schiff base</keyword>
<comment type="subunit">
    <text evidence="9">Heterooctamer of four alpha and four beta subunits.</text>
</comment>
<keyword evidence="3 9" id="KW-0210">Decarboxylase</keyword>
<dbReference type="Pfam" id="PF02261">
    <property type="entry name" value="Asp_decarbox"/>
    <property type="match status" value="1"/>
</dbReference>
<dbReference type="SUPFAM" id="SSF50692">
    <property type="entry name" value="ADC-like"/>
    <property type="match status" value="1"/>
</dbReference>
<dbReference type="GO" id="GO:0015940">
    <property type="term" value="P:pantothenate biosynthetic process"/>
    <property type="evidence" value="ECO:0007669"/>
    <property type="project" value="UniProtKB-UniRule"/>
</dbReference>
<evidence type="ECO:0000313" key="14">
    <source>
        <dbReference type="EMBL" id="PIU41246.1"/>
    </source>
</evidence>
<keyword evidence="5 9" id="KW-0865">Zymogen</keyword>
<name>A0A2J0L1W8_9BACT</name>
<dbReference type="InterPro" id="IPR003190">
    <property type="entry name" value="Asp_decarbox"/>
</dbReference>
<dbReference type="InterPro" id="IPR009010">
    <property type="entry name" value="Asp_de-COase-like_dom_sf"/>
</dbReference>
<keyword evidence="6 9" id="KW-0456">Lyase</keyword>
<evidence type="ECO:0000256" key="6">
    <source>
        <dbReference type="ARBA" id="ARBA00023239"/>
    </source>
</evidence>
<dbReference type="PIRSF" id="PIRSF006246">
    <property type="entry name" value="Asp_decarbox"/>
    <property type="match status" value="1"/>
</dbReference>
<dbReference type="GO" id="GO:0004068">
    <property type="term" value="F:aspartate 1-decarboxylase activity"/>
    <property type="evidence" value="ECO:0007669"/>
    <property type="project" value="UniProtKB-UniRule"/>
</dbReference>
<feature type="active site" description="Schiff-base intermediate with substrate; via pyruvic acid" evidence="9 10">
    <location>
        <position position="25"/>
    </location>
</feature>
<dbReference type="GO" id="GO:0005829">
    <property type="term" value="C:cytosol"/>
    <property type="evidence" value="ECO:0007669"/>
    <property type="project" value="TreeGrafter"/>
</dbReference>
<evidence type="ECO:0000256" key="3">
    <source>
        <dbReference type="ARBA" id="ARBA00022793"/>
    </source>
</evidence>
<feature type="chain" id="PRO_5014496249" description="Aspartate 1-decarboxylase alpha chain" evidence="9 13">
    <location>
        <begin position="25"/>
        <end position="117"/>
    </location>
</feature>
<comment type="pathway">
    <text evidence="9">Cofactor biosynthesis; (R)-pantothenate biosynthesis; beta-alanine from L-aspartate: step 1/1.</text>
</comment>
<dbReference type="AlphaFoldDB" id="A0A2J0L1W8"/>
<comment type="catalytic activity">
    <reaction evidence="9">
        <text>L-aspartate + H(+) = beta-alanine + CO2</text>
        <dbReference type="Rhea" id="RHEA:19497"/>
        <dbReference type="ChEBI" id="CHEBI:15378"/>
        <dbReference type="ChEBI" id="CHEBI:16526"/>
        <dbReference type="ChEBI" id="CHEBI:29991"/>
        <dbReference type="ChEBI" id="CHEBI:57966"/>
        <dbReference type="EC" id="4.1.1.11"/>
    </reaction>
</comment>
<dbReference type="PANTHER" id="PTHR21012">
    <property type="entry name" value="ASPARTATE 1-DECARBOXYLASE"/>
    <property type="match status" value="1"/>
</dbReference>
<feature type="chain" id="PRO_5014496248" description="Aspartate 1-decarboxylase beta chain" evidence="9 13">
    <location>
        <begin position="1"/>
        <end position="24"/>
    </location>
</feature>
<accession>A0A2J0L1W8</accession>
<organism evidence="14 15">
    <name type="scientific">Candidatus Aquitaenariimonas noxiae</name>
    <dbReference type="NCBI Taxonomy" id="1974741"/>
    <lineage>
        <taxon>Bacteria</taxon>
        <taxon>Pseudomonadati</taxon>
        <taxon>Candidatus Omnitrophota</taxon>
        <taxon>Candidatus Aquitaenariimonas</taxon>
    </lineage>
</organism>
<keyword evidence="1 9" id="KW-0963">Cytoplasm</keyword>
<evidence type="ECO:0000256" key="9">
    <source>
        <dbReference type="HAMAP-Rule" id="MF_00446"/>
    </source>
</evidence>
<dbReference type="EMBL" id="PEWV01000065">
    <property type="protein sequence ID" value="PIU41246.1"/>
    <property type="molecule type" value="Genomic_DNA"/>
</dbReference>
<evidence type="ECO:0000256" key="11">
    <source>
        <dbReference type="PIRSR" id="PIRSR006246-2"/>
    </source>
</evidence>
<comment type="subcellular location">
    <subcellularLocation>
        <location evidence="9">Cytoplasm</location>
    </subcellularLocation>
</comment>
<dbReference type="Proteomes" id="UP000230052">
    <property type="component" value="Unassembled WGS sequence"/>
</dbReference>
<evidence type="ECO:0000313" key="15">
    <source>
        <dbReference type="Proteomes" id="UP000230052"/>
    </source>
</evidence>
<keyword evidence="4 9" id="KW-0068">Autocatalytic cleavage</keyword>
<evidence type="ECO:0000256" key="2">
    <source>
        <dbReference type="ARBA" id="ARBA00022655"/>
    </source>
</evidence>
<feature type="modified residue" description="Pyruvic acid (Ser)" evidence="9 12">
    <location>
        <position position="25"/>
    </location>
</feature>
<evidence type="ECO:0000256" key="8">
    <source>
        <dbReference type="ARBA" id="ARBA00023317"/>
    </source>
</evidence>
<evidence type="ECO:0000256" key="12">
    <source>
        <dbReference type="PIRSR" id="PIRSR006246-3"/>
    </source>
</evidence>
<comment type="function">
    <text evidence="9">Catalyzes the pyruvoyl-dependent decarboxylation of aspartate to produce beta-alanine.</text>
</comment>
<dbReference type="UniPathway" id="UPA00028">
    <property type="reaction ID" value="UER00002"/>
</dbReference>
<evidence type="ECO:0000256" key="4">
    <source>
        <dbReference type="ARBA" id="ARBA00022813"/>
    </source>
</evidence>
<dbReference type="PANTHER" id="PTHR21012:SF0">
    <property type="entry name" value="ASPARTATE 1-DECARBOXYLASE"/>
    <property type="match status" value="1"/>
</dbReference>
<keyword evidence="8 9" id="KW-0670">Pyruvate</keyword>
<keyword evidence="2 9" id="KW-0566">Pantothenate biosynthesis</keyword>
<reference evidence="14 15" key="1">
    <citation type="submission" date="2017-09" db="EMBL/GenBank/DDBJ databases">
        <title>Depth-based differentiation of microbial function through sediment-hosted aquifers and enrichment of novel symbionts in the deep terrestrial subsurface.</title>
        <authorList>
            <person name="Probst A.J."/>
            <person name="Ladd B."/>
            <person name="Jarett J.K."/>
            <person name="Geller-Mcgrath D.E."/>
            <person name="Sieber C.M."/>
            <person name="Emerson J.B."/>
            <person name="Anantharaman K."/>
            <person name="Thomas B.C."/>
            <person name="Malmstrom R."/>
            <person name="Stieglmeier M."/>
            <person name="Klingl A."/>
            <person name="Woyke T."/>
            <person name="Ryan C.M."/>
            <person name="Banfield J.F."/>
        </authorList>
    </citation>
    <scope>NUCLEOTIDE SEQUENCE [LARGE SCALE GENOMIC DNA]</scope>
    <source>
        <strain evidence="14">CG07_land_8_20_14_0_80_42_15</strain>
    </source>
</reference>
<feature type="binding site" evidence="9 11">
    <location>
        <begin position="72"/>
        <end position="74"/>
    </location>
    <ligand>
        <name>substrate</name>
    </ligand>
</feature>
<comment type="PTM">
    <text evidence="9 12">Is synthesized initially as an inactive proenzyme, which is activated by self-cleavage at a specific serine bond to produce a beta-subunit with a hydroxyl group at its C-terminus and an alpha-subunit with a pyruvoyl group at its N-terminus.</text>
</comment>
<evidence type="ECO:0000256" key="7">
    <source>
        <dbReference type="ARBA" id="ARBA00023270"/>
    </source>
</evidence>
<sequence>MLRLMCKAKIHRVKVVEVNLHYEGSISIAKELLEASSIIPYEVVQVININTGARFETYAIEGKKGSGASLKGGTARLGAVGDLLIILAYVYIDDKEVNKFKPRIVIVNENNKIVKVG</sequence>
<comment type="cofactor">
    <cofactor evidence="9 10">
        <name>pyruvate</name>
        <dbReference type="ChEBI" id="CHEBI:15361"/>
    </cofactor>
    <text evidence="9 10">Binds 1 pyruvoyl group covalently per subunit.</text>
</comment>
<evidence type="ECO:0000256" key="10">
    <source>
        <dbReference type="PIRSR" id="PIRSR006246-1"/>
    </source>
</evidence>
<feature type="active site" description="Proton donor" evidence="9 10">
    <location>
        <position position="58"/>
    </location>
</feature>
<feature type="binding site" evidence="9 11">
    <location>
        <position position="57"/>
    </location>
    <ligand>
        <name>substrate</name>
    </ligand>
</feature>
<comment type="caution">
    <text evidence="14">The sequence shown here is derived from an EMBL/GenBank/DDBJ whole genome shotgun (WGS) entry which is preliminary data.</text>
</comment>
<dbReference type="CDD" id="cd06919">
    <property type="entry name" value="Asp_decarbox"/>
    <property type="match status" value="1"/>
</dbReference>